<gene>
    <name evidence="1" type="ORF">JBKA6_1348</name>
</gene>
<sequence length="139" mass="16288">MCVIGTLAFCQEKKIKGKVTVIQHDSISKHIYEYNKNFKKEKKIKVYRIQLFNGDRKNALSMKSNFLSLFPQEKHVDIIFESPEFKILIGIFKTRLEAEKYHKNIKRAFSNSFVTVSKILIDTIDEIESSNKKNQKLSQ</sequence>
<dbReference type="EMBL" id="AP014564">
    <property type="protein sequence ID" value="BAV95361.1"/>
    <property type="molecule type" value="Genomic_DNA"/>
</dbReference>
<dbReference type="Proteomes" id="UP000243197">
    <property type="component" value="Chromosome"/>
</dbReference>
<name>A0A1J1DZN7_9FLAO</name>
<proteinExistence type="predicted"/>
<keyword evidence="2" id="KW-1185">Reference proteome</keyword>
<evidence type="ECO:0000313" key="1">
    <source>
        <dbReference type="EMBL" id="BAV95361.1"/>
    </source>
</evidence>
<protein>
    <submittedName>
        <fullName evidence="1">Sporulation-like protein</fullName>
    </submittedName>
</protein>
<dbReference type="AlphaFoldDB" id="A0A1J1DZN7"/>
<dbReference type="KEGG" id="ise:JBKA6_1348"/>
<reference evidence="1 2" key="1">
    <citation type="submission" date="2014-03" db="EMBL/GenBank/DDBJ databases">
        <title>complete genome sequence of Flavobacteriaceae bacterium JBKA-6.</title>
        <authorList>
            <person name="Takano T."/>
            <person name="Nakamura Y."/>
            <person name="Takuma S."/>
            <person name="Yasuike M."/>
            <person name="Matsuyama T."/>
            <person name="Sakai T."/>
            <person name="Fujiwara A."/>
            <person name="Kimoto K."/>
            <person name="Fukuda Y."/>
            <person name="Kondo H."/>
            <person name="Hirono I."/>
            <person name="Nakayasu C."/>
        </authorList>
    </citation>
    <scope>NUCLEOTIDE SEQUENCE [LARGE SCALE GENOMIC DNA]</scope>
    <source>
        <strain evidence="1 2">JBKA-6</strain>
    </source>
</reference>
<organism evidence="1 2">
    <name type="scientific">Ichthyobacterium seriolicida</name>
    <dbReference type="NCBI Taxonomy" id="242600"/>
    <lineage>
        <taxon>Bacteria</taxon>
        <taxon>Pseudomonadati</taxon>
        <taxon>Bacteroidota</taxon>
        <taxon>Flavobacteriia</taxon>
        <taxon>Flavobacteriales</taxon>
        <taxon>Ichthyobacteriaceae</taxon>
        <taxon>Ichthyobacterium</taxon>
    </lineage>
</organism>
<evidence type="ECO:0000313" key="2">
    <source>
        <dbReference type="Proteomes" id="UP000243197"/>
    </source>
</evidence>
<accession>A0A1J1DZN7</accession>